<dbReference type="RefSeq" id="WP_278004995.1">
    <property type="nucleotide sequence ID" value="NZ_JARSBN010000003.1"/>
</dbReference>
<keyword evidence="3" id="KW-0804">Transcription</keyword>
<dbReference type="Gene3D" id="2.60.120.10">
    <property type="entry name" value="Jelly Rolls"/>
    <property type="match status" value="1"/>
</dbReference>
<evidence type="ECO:0000256" key="3">
    <source>
        <dbReference type="ARBA" id="ARBA00023163"/>
    </source>
</evidence>
<proteinExistence type="predicted"/>
<dbReference type="EMBL" id="JARSBN010000003">
    <property type="protein sequence ID" value="MDG4715539.1"/>
    <property type="molecule type" value="Genomic_DNA"/>
</dbReference>
<dbReference type="Pfam" id="PF12833">
    <property type="entry name" value="HTH_18"/>
    <property type="match status" value="1"/>
</dbReference>
<dbReference type="InterPro" id="IPR003313">
    <property type="entry name" value="AraC-bd"/>
</dbReference>
<dbReference type="PANTHER" id="PTHR43280:SF32">
    <property type="entry name" value="TRANSCRIPTIONAL REGULATORY PROTEIN"/>
    <property type="match status" value="1"/>
</dbReference>
<evidence type="ECO:0000256" key="1">
    <source>
        <dbReference type="ARBA" id="ARBA00023015"/>
    </source>
</evidence>
<comment type="caution">
    <text evidence="5">The sequence shown here is derived from an EMBL/GenBank/DDBJ whole genome shotgun (WGS) entry which is preliminary data.</text>
</comment>
<name>A0ABT6G0G8_9FLAO</name>
<dbReference type="PROSITE" id="PS01124">
    <property type="entry name" value="HTH_ARAC_FAMILY_2"/>
    <property type="match status" value="1"/>
</dbReference>
<reference evidence="5 6" key="1">
    <citation type="submission" date="2023-03" db="EMBL/GenBank/DDBJ databases">
        <title>Strain YYF002 represents a novel species in the genus Winogradskyella isolated from seawater.</title>
        <authorList>
            <person name="Fu Z.-Y."/>
        </authorList>
    </citation>
    <scope>NUCLEOTIDE SEQUENCE [LARGE SCALE GENOMIC DNA]</scope>
    <source>
        <strain evidence="5 6">YYF002</strain>
    </source>
</reference>
<dbReference type="Proteomes" id="UP001529085">
    <property type="component" value="Unassembled WGS sequence"/>
</dbReference>
<evidence type="ECO:0000256" key="2">
    <source>
        <dbReference type="ARBA" id="ARBA00023125"/>
    </source>
</evidence>
<dbReference type="SMART" id="SM00342">
    <property type="entry name" value="HTH_ARAC"/>
    <property type="match status" value="1"/>
</dbReference>
<organism evidence="5 6">
    <name type="scientific">Winogradskyella marincola</name>
    <dbReference type="NCBI Taxonomy" id="3037795"/>
    <lineage>
        <taxon>Bacteria</taxon>
        <taxon>Pseudomonadati</taxon>
        <taxon>Bacteroidota</taxon>
        <taxon>Flavobacteriia</taxon>
        <taxon>Flavobacteriales</taxon>
        <taxon>Flavobacteriaceae</taxon>
        <taxon>Winogradskyella</taxon>
    </lineage>
</organism>
<dbReference type="SUPFAM" id="SSF51215">
    <property type="entry name" value="Regulatory protein AraC"/>
    <property type="match status" value="1"/>
</dbReference>
<sequence length="291" mass="34503">MKTTVLDIDQFKTTRLLNNFYVNRFSNHIETNSSIIGTPHSHNFYLCVLFTKGTGTHEIDFSTYDIHPGKIFFLKPGQTHFWKFETAPEGYIFFHSKAFYNMHYLTHKLSAFPFYYSYQNPPFLDLSDDYKAIEVKYQNLYNEYLDSKPFRELKIVNTISDIYMDLTRKYAVDIDIANYSQSGYLKILEKLENFIDLHYDKEKLPKFYANKLNITTKHLNRVVKETVNKTTNQLITERVIIEAKRLIVHSNSSLFAIADTLGFKDYAYFSRYFKNRVKVTPLEFRKRYASV</sequence>
<dbReference type="InterPro" id="IPR014710">
    <property type="entry name" value="RmlC-like_jellyroll"/>
</dbReference>
<feature type="domain" description="HTH araC/xylS-type" evidence="4">
    <location>
        <begin position="189"/>
        <end position="287"/>
    </location>
</feature>
<evidence type="ECO:0000313" key="6">
    <source>
        <dbReference type="Proteomes" id="UP001529085"/>
    </source>
</evidence>
<evidence type="ECO:0000259" key="4">
    <source>
        <dbReference type="PROSITE" id="PS01124"/>
    </source>
</evidence>
<evidence type="ECO:0000313" key="5">
    <source>
        <dbReference type="EMBL" id="MDG4715539.1"/>
    </source>
</evidence>
<keyword evidence="1" id="KW-0805">Transcription regulation</keyword>
<dbReference type="InterPro" id="IPR009057">
    <property type="entry name" value="Homeodomain-like_sf"/>
</dbReference>
<dbReference type="Pfam" id="PF02311">
    <property type="entry name" value="AraC_binding"/>
    <property type="match status" value="1"/>
</dbReference>
<gene>
    <name evidence="5" type="ORF">P7122_06640</name>
</gene>
<protein>
    <submittedName>
        <fullName evidence="5">Helix-turn-helix transcriptional regulator</fullName>
    </submittedName>
</protein>
<dbReference type="InterPro" id="IPR018060">
    <property type="entry name" value="HTH_AraC"/>
</dbReference>
<dbReference type="PANTHER" id="PTHR43280">
    <property type="entry name" value="ARAC-FAMILY TRANSCRIPTIONAL REGULATOR"/>
    <property type="match status" value="1"/>
</dbReference>
<dbReference type="Gene3D" id="1.10.10.60">
    <property type="entry name" value="Homeodomain-like"/>
    <property type="match status" value="1"/>
</dbReference>
<dbReference type="SUPFAM" id="SSF46689">
    <property type="entry name" value="Homeodomain-like"/>
    <property type="match status" value="1"/>
</dbReference>
<dbReference type="InterPro" id="IPR037923">
    <property type="entry name" value="HTH-like"/>
</dbReference>
<accession>A0ABT6G0G8</accession>
<keyword evidence="6" id="KW-1185">Reference proteome</keyword>
<keyword evidence="2" id="KW-0238">DNA-binding</keyword>